<feature type="compositionally biased region" description="Basic residues" evidence="1">
    <location>
        <begin position="46"/>
        <end position="56"/>
    </location>
</feature>
<sequence>MAAKGEDNPQELWASAEPVGPEQETDQRDQPEQGVEDPRGAQQQHPPRRRRVRRARPLPLLDRVNGGIT</sequence>
<dbReference type="AlphaFoldDB" id="A0A9E7I5G2"/>
<name>A0A9E7I5G2_9LILI</name>
<accession>A0A9E7I5G2</accession>
<gene>
    <name evidence="2" type="ORF">MUK42_13626</name>
</gene>
<dbReference type="Proteomes" id="UP001055439">
    <property type="component" value="Chromosome 9"/>
</dbReference>
<feature type="compositionally biased region" description="Basic and acidic residues" evidence="1">
    <location>
        <begin position="25"/>
        <end position="39"/>
    </location>
</feature>
<organism evidence="2 3">
    <name type="scientific">Musa troglodytarum</name>
    <name type="common">fe'i banana</name>
    <dbReference type="NCBI Taxonomy" id="320322"/>
    <lineage>
        <taxon>Eukaryota</taxon>
        <taxon>Viridiplantae</taxon>
        <taxon>Streptophyta</taxon>
        <taxon>Embryophyta</taxon>
        <taxon>Tracheophyta</taxon>
        <taxon>Spermatophyta</taxon>
        <taxon>Magnoliopsida</taxon>
        <taxon>Liliopsida</taxon>
        <taxon>Zingiberales</taxon>
        <taxon>Musaceae</taxon>
        <taxon>Musa</taxon>
    </lineage>
</organism>
<dbReference type="EMBL" id="CP097511">
    <property type="protein sequence ID" value="URE43007.1"/>
    <property type="molecule type" value="Genomic_DNA"/>
</dbReference>
<keyword evidence="3" id="KW-1185">Reference proteome</keyword>
<dbReference type="OrthoDB" id="1895690at2759"/>
<protein>
    <submittedName>
        <fullName evidence="2">Uncharacterized protein</fullName>
    </submittedName>
</protein>
<evidence type="ECO:0000313" key="3">
    <source>
        <dbReference type="Proteomes" id="UP001055439"/>
    </source>
</evidence>
<evidence type="ECO:0000313" key="2">
    <source>
        <dbReference type="EMBL" id="URE43007.1"/>
    </source>
</evidence>
<feature type="region of interest" description="Disordered" evidence="1">
    <location>
        <begin position="1"/>
        <end position="69"/>
    </location>
</feature>
<proteinExistence type="predicted"/>
<evidence type="ECO:0000256" key="1">
    <source>
        <dbReference type="SAM" id="MobiDB-lite"/>
    </source>
</evidence>
<reference evidence="2" key="1">
    <citation type="submission" date="2022-05" db="EMBL/GenBank/DDBJ databases">
        <title>The Musa troglodytarum L. genome provides insights into the mechanism of non-climacteric behaviour and enrichment of carotenoids.</title>
        <authorList>
            <person name="Wang J."/>
        </authorList>
    </citation>
    <scope>NUCLEOTIDE SEQUENCE</scope>
    <source>
        <tissue evidence="2">Leaf</tissue>
    </source>
</reference>